<comment type="caution">
    <text evidence="5">The sequence shown here is derived from an EMBL/GenBank/DDBJ whole genome shotgun (WGS) entry which is preliminary data.</text>
</comment>
<dbReference type="Pfam" id="PF01638">
    <property type="entry name" value="HxlR"/>
    <property type="match status" value="1"/>
</dbReference>
<dbReference type="Proteomes" id="UP000315252">
    <property type="component" value="Unassembled WGS sequence"/>
</dbReference>
<dbReference type="InterPro" id="IPR036390">
    <property type="entry name" value="WH_DNA-bd_sf"/>
</dbReference>
<evidence type="ECO:0000256" key="2">
    <source>
        <dbReference type="ARBA" id="ARBA00023125"/>
    </source>
</evidence>
<dbReference type="PANTHER" id="PTHR33204">
    <property type="entry name" value="TRANSCRIPTIONAL REGULATOR, MARR FAMILY"/>
    <property type="match status" value="1"/>
</dbReference>
<dbReference type="InterPro" id="IPR002577">
    <property type="entry name" value="HTH_HxlR"/>
</dbReference>
<evidence type="ECO:0000259" key="4">
    <source>
        <dbReference type="PROSITE" id="PS51118"/>
    </source>
</evidence>
<keyword evidence="6" id="KW-1185">Reference proteome</keyword>
<evidence type="ECO:0000256" key="3">
    <source>
        <dbReference type="ARBA" id="ARBA00023163"/>
    </source>
</evidence>
<keyword evidence="1" id="KW-0805">Transcription regulation</keyword>
<evidence type="ECO:0000313" key="6">
    <source>
        <dbReference type="Proteomes" id="UP000315252"/>
    </source>
</evidence>
<dbReference type="AlphaFoldDB" id="A0A545U359"/>
<reference evidence="5 6" key="1">
    <citation type="submission" date="2019-06" db="EMBL/GenBank/DDBJ databases">
        <title>Whole genome sequence for Rhodospirillaceae sp. R148.</title>
        <authorList>
            <person name="Wang G."/>
        </authorList>
    </citation>
    <scope>NUCLEOTIDE SEQUENCE [LARGE SCALE GENOMIC DNA]</scope>
    <source>
        <strain evidence="5 6">R148</strain>
    </source>
</reference>
<dbReference type="InterPro" id="IPR036388">
    <property type="entry name" value="WH-like_DNA-bd_sf"/>
</dbReference>
<proteinExistence type="predicted"/>
<dbReference type="GO" id="GO:0003677">
    <property type="term" value="F:DNA binding"/>
    <property type="evidence" value="ECO:0007669"/>
    <property type="project" value="UniProtKB-KW"/>
</dbReference>
<protein>
    <submittedName>
        <fullName evidence="5">Helix-turn-helix transcriptional regulator</fullName>
    </submittedName>
</protein>
<name>A0A545U359_9PROT</name>
<dbReference type="PROSITE" id="PS51118">
    <property type="entry name" value="HTH_HXLR"/>
    <property type="match status" value="1"/>
</dbReference>
<keyword evidence="2" id="KW-0238">DNA-binding</keyword>
<evidence type="ECO:0000313" key="5">
    <source>
        <dbReference type="EMBL" id="TQV83854.1"/>
    </source>
</evidence>
<evidence type="ECO:0000256" key="1">
    <source>
        <dbReference type="ARBA" id="ARBA00023015"/>
    </source>
</evidence>
<dbReference type="RefSeq" id="WP_142895089.1">
    <property type="nucleotide sequence ID" value="NZ_ML660052.1"/>
</dbReference>
<organism evidence="5 6">
    <name type="scientific">Denitrobaculum tricleocarpae</name>
    <dbReference type="NCBI Taxonomy" id="2591009"/>
    <lineage>
        <taxon>Bacteria</taxon>
        <taxon>Pseudomonadati</taxon>
        <taxon>Pseudomonadota</taxon>
        <taxon>Alphaproteobacteria</taxon>
        <taxon>Rhodospirillales</taxon>
        <taxon>Rhodospirillaceae</taxon>
        <taxon>Denitrobaculum</taxon>
    </lineage>
</organism>
<dbReference type="EMBL" id="VHSH01000001">
    <property type="protein sequence ID" value="TQV83854.1"/>
    <property type="molecule type" value="Genomic_DNA"/>
</dbReference>
<dbReference type="SUPFAM" id="SSF46785">
    <property type="entry name" value="Winged helix' DNA-binding domain"/>
    <property type="match status" value="1"/>
</dbReference>
<feature type="domain" description="HTH hxlR-type" evidence="4">
    <location>
        <begin position="17"/>
        <end position="115"/>
    </location>
</feature>
<keyword evidence="3" id="KW-0804">Transcription</keyword>
<dbReference type="Gene3D" id="1.10.10.10">
    <property type="entry name" value="Winged helix-like DNA-binding domain superfamily/Winged helix DNA-binding domain"/>
    <property type="match status" value="1"/>
</dbReference>
<gene>
    <name evidence="5" type="ORF">FKG95_04555</name>
</gene>
<dbReference type="OrthoDB" id="9800350at2"/>
<sequence>MALRVRKNKAPPAPEGCPLTECMSVLGGAWTPNIIWNLCGGPRRFSELRLDIPGVSAKVLTARLRALEASGVISREVKPTSPPSVEYALTDLGQELVPAIDAIVRVGHKLKTKERAG</sequence>
<accession>A0A545U359</accession>